<dbReference type="CDD" id="cd00116">
    <property type="entry name" value="LRR_RI"/>
    <property type="match status" value="1"/>
</dbReference>
<dbReference type="Proteomes" id="UP000694565">
    <property type="component" value="Unplaced"/>
</dbReference>
<dbReference type="GO" id="GO:0006913">
    <property type="term" value="P:nucleocytoplasmic transport"/>
    <property type="evidence" value="ECO:0007669"/>
    <property type="project" value="TreeGrafter"/>
</dbReference>
<evidence type="ECO:0000313" key="5">
    <source>
        <dbReference type="Ensembl" id="ENSCLMP00005049581.1"/>
    </source>
</evidence>
<dbReference type="InterPro" id="IPR032675">
    <property type="entry name" value="LRR_dom_sf"/>
</dbReference>
<dbReference type="GO" id="GO:0005634">
    <property type="term" value="C:nucleus"/>
    <property type="evidence" value="ECO:0007669"/>
    <property type="project" value="TreeGrafter"/>
</dbReference>
<accession>A0A8C3B0Z2</accession>
<dbReference type="Gene3D" id="1.25.40.200">
    <property type="entry name" value="Ran-GTPase activating protein 1, C-terminal domain"/>
    <property type="match status" value="1"/>
</dbReference>
<dbReference type="Gene3D" id="3.80.10.10">
    <property type="entry name" value="Ribonuclease Inhibitor"/>
    <property type="match status" value="1"/>
</dbReference>
<dbReference type="GO" id="GO:0005096">
    <property type="term" value="F:GTPase activator activity"/>
    <property type="evidence" value="ECO:0007669"/>
    <property type="project" value="UniProtKB-KW"/>
</dbReference>
<dbReference type="InterPro" id="IPR001611">
    <property type="entry name" value="Leu-rich_rpt"/>
</dbReference>
<evidence type="ECO:0000256" key="2">
    <source>
        <dbReference type="ARBA" id="ARBA00022614"/>
    </source>
</evidence>
<dbReference type="InterPro" id="IPR009109">
    <property type="entry name" value="Ran_GTPase_activating_1_C"/>
</dbReference>
<dbReference type="GeneTree" id="ENSGT00440000039203"/>
<proteinExistence type="predicted"/>
<reference evidence="5" key="2">
    <citation type="submission" date="2025-09" db="UniProtKB">
        <authorList>
            <consortium name="Ensembl"/>
        </authorList>
    </citation>
    <scope>IDENTIFICATION</scope>
</reference>
<dbReference type="Ensembl" id="ENSCLMT00005051233.1">
    <property type="protein sequence ID" value="ENSCLMP00005049581.1"/>
    <property type="gene ID" value="ENSCLMG00005022554.1"/>
</dbReference>
<evidence type="ECO:0000256" key="3">
    <source>
        <dbReference type="ARBA" id="ARBA00022737"/>
    </source>
</evidence>
<dbReference type="SUPFAM" id="SSF69099">
    <property type="entry name" value="Ran-GTPase activating protein 1 (RanGAP1), C-terminal domain"/>
    <property type="match status" value="1"/>
</dbReference>
<reference evidence="5" key="1">
    <citation type="submission" date="2025-08" db="UniProtKB">
        <authorList>
            <consortium name="Ensembl"/>
        </authorList>
    </citation>
    <scope>IDENTIFICATION</scope>
</reference>
<dbReference type="AlphaFoldDB" id="A0A8C3B0Z2"/>
<dbReference type="PANTHER" id="PTHR24113:SF12">
    <property type="entry name" value="RAN GTPASE-ACTIVATING PROTEIN 1"/>
    <property type="match status" value="1"/>
</dbReference>
<feature type="domain" description="Ran-GTPase activating protein 1 C-terminal" evidence="4">
    <location>
        <begin position="353"/>
        <end position="438"/>
    </location>
</feature>
<dbReference type="GO" id="GO:0005829">
    <property type="term" value="C:cytosol"/>
    <property type="evidence" value="ECO:0007669"/>
    <property type="project" value="TreeGrafter"/>
</dbReference>
<dbReference type="GO" id="GO:0031267">
    <property type="term" value="F:small GTPase binding"/>
    <property type="evidence" value="ECO:0007669"/>
    <property type="project" value="TreeGrafter"/>
</dbReference>
<dbReference type="InterPro" id="IPR036720">
    <property type="entry name" value="RanGAP1_C_sf"/>
</dbReference>
<dbReference type="Pfam" id="PF07834">
    <property type="entry name" value="RanGAP1_C"/>
    <property type="match status" value="1"/>
</dbReference>
<organism evidence="5 6">
    <name type="scientific">Cyclopterus lumpus</name>
    <name type="common">Lumpsucker</name>
    <dbReference type="NCBI Taxonomy" id="8103"/>
    <lineage>
        <taxon>Eukaryota</taxon>
        <taxon>Metazoa</taxon>
        <taxon>Chordata</taxon>
        <taxon>Craniata</taxon>
        <taxon>Vertebrata</taxon>
        <taxon>Euteleostomi</taxon>
        <taxon>Actinopterygii</taxon>
        <taxon>Neopterygii</taxon>
        <taxon>Teleostei</taxon>
        <taxon>Neoteleostei</taxon>
        <taxon>Acanthomorphata</taxon>
        <taxon>Eupercaria</taxon>
        <taxon>Perciformes</taxon>
        <taxon>Cottioidei</taxon>
        <taxon>Cottales</taxon>
        <taxon>Cyclopteridae</taxon>
        <taxon>Cyclopterus</taxon>
    </lineage>
</organism>
<dbReference type="GO" id="GO:0007165">
    <property type="term" value="P:signal transduction"/>
    <property type="evidence" value="ECO:0007669"/>
    <property type="project" value="InterPro"/>
</dbReference>
<sequence length="445" mass="48054">MASDDIAQLADVLSKIHVGDGELGFKGSGLKLDNELIREMEQYPGLRALRLEGNTLGVDAARAIAKALESKDLLQRCYWSDMFTGRLRSEIPTALRCLGGALMSSGARLTDLDLSDNAFGPDGLKGIEQLLKSPSCHTLQELRLNNCGMGIGGGKILAEALIEGHSQSSAYGAPLKLRVFIAGRNRLENEGASALANAFQLMGSLEEVHMPQNGINHAGVVALASAMQHNPELRVLNFNDNTFTKRGTLAMAQALRHLRNVQVINFGDCLVRSEGAIALAAVLREGLPILKELNLSFGEITEAAALVVAQAAMDKPDMEKVDLNGRLTVEGHAHTHGSHGSLKRDGISFQRIKLLSGSVFQSYCFLSSLLVMMGLLKGEGKMKKVSLVPGQLLCLEHAIQQEYFLQHHAALLHTFMSKNSGALESCSTASERLSSTLEKKCHDQH</sequence>
<keyword evidence="2" id="KW-0433">Leucine-rich repeat</keyword>
<keyword evidence="1" id="KW-0343">GTPase activation</keyword>
<dbReference type="PANTHER" id="PTHR24113">
    <property type="entry name" value="RAN GTPASE-ACTIVATING PROTEIN 1"/>
    <property type="match status" value="1"/>
</dbReference>
<keyword evidence="3" id="KW-0677">Repeat</keyword>
<keyword evidence="6" id="KW-1185">Reference proteome</keyword>
<dbReference type="SUPFAM" id="SSF52047">
    <property type="entry name" value="RNI-like"/>
    <property type="match status" value="1"/>
</dbReference>
<evidence type="ECO:0000313" key="6">
    <source>
        <dbReference type="Proteomes" id="UP000694565"/>
    </source>
</evidence>
<evidence type="ECO:0000259" key="4">
    <source>
        <dbReference type="Pfam" id="PF07834"/>
    </source>
</evidence>
<evidence type="ECO:0000256" key="1">
    <source>
        <dbReference type="ARBA" id="ARBA00022468"/>
    </source>
</evidence>
<protein>
    <submittedName>
        <fullName evidence="5">Ran GTPase activating protein 1b</fullName>
    </submittedName>
</protein>
<dbReference type="GO" id="GO:0048471">
    <property type="term" value="C:perinuclear region of cytoplasm"/>
    <property type="evidence" value="ECO:0007669"/>
    <property type="project" value="TreeGrafter"/>
</dbReference>
<dbReference type="Pfam" id="PF13516">
    <property type="entry name" value="LRR_6"/>
    <property type="match status" value="1"/>
</dbReference>
<name>A0A8C3B0Z2_CYCLU</name>
<dbReference type="InterPro" id="IPR027038">
    <property type="entry name" value="RanGap"/>
</dbReference>
<dbReference type="SMART" id="SM00368">
    <property type="entry name" value="LRR_RI"/>
    <property type="match status" value="6"/>
</dbReference>